<reference evidence="4" key="1">
    <citation type="submission" date="2009-05" db="EMBL/GenBank/DDBJ databases">
        <title>Oryza sativa Japonica Group genomic DNA, chromosome 6, BAC clone:KMK0024M20, cultivar:Khau Mac Kho.</title>
        <authorList>
            <person name="Matsumoto T."/>
            <person name="Wu J."/>
            <person name="Kanamori H."/>
        </authorList>
    </citation>
    <scope>NUCLEOTIDE SEQUENCE</scope>
    <source>
        <strain evidence="4">IRGC 105690</strain>
    </source>
</reference>
<name>A0A1V1H0M6_ORYPU</name>
<feature type="domain" description="Bifunctional inhibitor/plant lipid transfer protein/seed storage helical" evidence="3">
    <location>
        <begin position="38"/>
        <end position="126"/>
    </location>
</feature>
<dbReference type="InterPro" id="IPR000528">
    <property type="entry name" value="Plant_nsLTP"/>
</dbReference>
<dbReference type="CDD" id="cd01960">
    <property type="entry name" value="nsLTP1"/>
    <property type="match status" value="1"/>
</dbReference>
<dbReference type="SUPFAM" id="SSF47699">
    <property type="entry name" value="Bifunctional inhibitor/lipid-transfer protein/seed storage 2S albumin"/>
    <property type="match status" value="1"/>
</dbReference>
<feature type="signal peptide" evidence="2">
    <location>
        <begin position="1"/>
        <end position="32"/>
    </location>
</feature>
<evidence type="ECO:0000256" key="2">
    <source>
        <dbReference type="SAM" id="SignalP"/>
    </source>
</evidence>
<evidence type="ECO:0000313" key="4">
    <source>
        <dbReference type="EMBL" id="BAX24922.1"/>
    </source>
</evidence>
<evidence type="ECO:0000259" key="3">
    <source>
        <dbReference type="SMART" id="SM00499"/>
    </source>
</evidence>
<dbReference type="EMBL" id="AP011466">
    <property type="protein sequence ID" value="BAX24922.1"/>
    <property type="molecule type" value="Genomic_DNA"/>
</dbReference>
<evidence type="ECO:0000256" key="1">
    <source>
        <dbReference type="RuleBase" id="RU000628"/>
    </source>
</evidence>
<comment type="function">
    <text evidence="1">Plant non-specific lipid-transfer proteins transfer phospholipids as well as galactolipids across membranes. May play a role in wax or cutin deposition in the cell walls of expanding epidermal cells and certain secretory tissues.</text>
</comment>
<accession>A0A1V1H0M6</accession>
<dbReference type="AlphaFoldDB" id="A0A1V1H0M6"/>
<protein>
    <recommendedName>
        <fullName evidence="1">Non-specific lipid-transfer protein</fullName>
    </recommendedName>
</protein>
<keyword evidence="1" id="KW-0813">Transport</keyword>
<feature type="chain" id="PRO_5012346701" description="Non-specific lipid-transfer protein" evidence="2">
    <location>
        <begin position="33"/>
        <end position="128"/>
    </location>
</feature>
<dbReference type="GO" id="GO:0006869">
    <property type="term" value="P:lipid transport"/>
    <property type="evidence" value="ECO:0007669"/>
    <property type="project" value="InterPro"/>
</dbReference>
<keyword evidence="1" id="KW-0446">Lipid-binding</keyword>
<dbReference type="SMART" id="SM00499">
    <property type="entry name" value="AAI"/>
    <property type="match status" value="1"/>
</dbReference>
<dbReference type="GO" id="GO:0008289">
    <property type="term" value="F:lipid binding"/>
    <property type="evidence" value="ECO:0007669"/>
    <property type="project" value="UniProtKB-KW"/>
</dbReference>
<keyword evidence="2" id="KW-0732">Signal</keyword>
<gene>
    <name evidence="4" type="primary">OP_Ba0089L24.5</name>
</gene>
<dbReference type="PANTHER" id="PTHR33076">
    <property type="entry name" value="NON-SPECIFIC LIPID-TRANSFER PROTEIN 2-RELATED"/>
    <property type="match status" value="1"/>
</dbReference>
<organism evidence="4">
    <name type="scientific">Oryza punctata</name>
    <name type="common">Red rice</name>
    <dbReference type="NCBI Taxonomy" id="4537"/>
    <lineage>
        <taxon>Eukaryota</taxon>
        <taxon>Viridiplantae</taxon>
        <taxon>Streptophyta</taxon>
        <taxon>Embryophyta</taxon>
        <taxon>Tracheophyta</taxon>
        <taxon>Spermatophyta</taxon>
        <taxon>Magnoliopsida</taxon>
        <taxon>Liliopsida</taxon>
        <taxon>Poales</taxon>
        <taxon>Poaceae</taxon>
        <taxon>BOP clade</taxon>
        <taxon>Oryzoideae</taxon>
        <taxon>Oryzeae</taxon>
        <taxon>Oryzinae</taxon>
        <taxon>Oryza</taxon>
    </lineage>
</organism>
<dbReference type="PRINTS" id="PR00382">
    <property type="entry name" value="LIPIDTRNSFER"/>
</dbReference>
<sequence length="128" mass="12778">MADGEPMPMTTSTAAVVVALVVVVAGAGLAAAGTSDLCGLAETAFSDCTAYVAGGESIVSRRCCRGLGDIRDLAATAAQRRAVCACILEEMLAAGAGRVKSGRAAGLPAACNVRVGFIPTSPNFNCLR</sequence>
<dbReference type="Gene3D" id="1.10.110.10">
    <property type="entry name" value="Plant lipid-transfer and hydrophobic proteins"/>
    <property type="match status" value="1"/>
</dbReference>
<proteinExistence type="inferred from homology"/>
<dbReference type="Pfam" id="PF00234">
    <property type="entry name" value="Tryp_alpha_amyl"/>
    <property type="match status" value="1"/>
</dbReference>
<comment type="similarity">
    <text evidence="1">Belongs to the plant LTP family.</text>
</comment>
<dbReference type="InterPro" id="IPR016140">
    <property type="entry name" value="Bifunc_inhib/LTP/seed_store"/>
</dbReference>
<dbReference type="InterPro" id="IPR036312">
    <property type="entry name" value="Bifun_inhib/LTP/seed_sf"/>
</dbReference>